<name>A0A818NFM4_9BILA</name>
<protein>
    <submittedName>
        <fullName evidence="3">Uncharacterized protein</fullName>
    </submittedName>
</protein>
<dbReference type="EMBL" id="CAJNYU010000474">
    <property type="protein sequence ID" value="CAF3361880.1"/>
    <property type="molecule type" value="Genomic_DNA"/>
</dbReference>
<keyword evidence="1" id="KW-0472">Membrane</keyword>
<evidence type="ECO:0000256" key="1">
    <source>
        <dbReference type="SAM" id="Phobius"/>
    </source>
</evidence>
<feature type="transmembrane region" description="Helical" evidence="1">
    <location>
        <begin position="40"/>
        <end position="58"/>
    </location>
</feature>
<reference evidence="3" key="1">
    <citation type="submission" date="2021-02" db="EMBL/GenBank/DDBJ databases">
        <authorList>
            <person name="Nowell W R."/>
        </authorList>
    </citation>
    <scope>NUCLEOTIDE SEQUENCE</scope>
</reference>
<comment type="caution">
    <text evidence="3">The sequence shown here is derived from an EMBL/GenBank/DDBJ whole genome shotgun (WGS) entry which is preliminary data.</text>
</comment>
<accession>A0A818NFM4</accession>
<organism evidence="3 4">
    <name type="scientific">Rotaria socialis</name>
    <dbReference type="NCBI Taxonomy" id="392032"/>
    <lineage>
        <taxon>Eukaryota</taxon>
        <taxon>Metazoa</taxon>
        <taxon>Spiralia</taxon>
        <taxon>Gnathifera</taxon>
        <taxon>Rotifera</taxon>
        <taxon>Eurotatoria</taxon>
        <taxon>Bdelloidea</taxon>
        <taxon>Philodinida</taxon>
        <taxon>Philodinidae</taxon>
        <taxon>Rotaria</taxon>
    </lineage>
</organism>
<dbReference type="Proteomes" id="UP000663833">
    <property type="component" value="Unassembled WGS sequence"/>
</dbReference>
<evidence type="ECO:0000313" key="2">
    <source>
        <dbReference type="EMBL" id="CAF3361880.1"/>
    </source>
</evidence>
<evidence type="ECO:0000313" key="3">
    <source>
        <dbReference type="EMBL" id="CAF3603187.1"/>
    </source>
</evidence>
<proteinExistence type="predicted"/>
<keyword evidence="1" id="KW-0812">Transmembrane</keyword>
<sequence>MNISNIIDNNNNINNSSNTFSTTTIRFIRKYHTENPFNSWYIGGVLFLFTFMLGLVFASHYQQNCCQIFLIRLMPTLSTSPRQGSTNSFINRIINPVHV</sequence>
<evidence type="ECO:0000313" key="4">
    <source>
        <dbReference type="Proteomes" id="UP000663833"/>
    </source>
</evidence>
<dbReference type="Proteomes" id="UP000663869">
    <property type="component" value="Unassembled WGS sequence"/>
</dbReference>
<dbReference type="AlphaFoldDB" id="A0A818NFM4"/>
<dbReference type="EMBL" id="CAJNYD010004464">
    <property type="protein sequence ID" value="CAF3603187.1"/>
    <property type="molecule type" value="Genomic_DNA"/>
</dbReference>
<keyword evidence="1" id="KW-1133">Transmembrane helix</keyword>
<gene>
    <name evidence="2" type="ORF">FME351_LOCUS5490</name>
    <name evidence="3" type="ORF">LUA448_LOCUS30544</name>
</gene>